<accession>A0A5S5MDJ4</accession>
<comment type="caution">
    <text evidence="8">The sequence shown here is derived from an EMBL/GenBank/DDBJ whole genome shotgun (WGS) entry which is preliminary data.</text>
</comment>
<dbReference type="Pfam" id="PF13495">
    <property type="entry name" value="Phage_int_SAM_4"/>
    <property type="match status" value="1"/>
</dbReference>
<dbReference type="InterPro" id="IPR004107">
    <property type="entry name" value="Integrase_SAM-like_N"/>
</dbReference>
<dbReference type="InterPro" id="IPR011010">
    <property type="entry name" value="DNA_brk_join_enz"/>
</dbReference>
<dbReference type="PROSITE" id="PS51900">
    <property type="entry name" value="CB"/>
    <property type="match status" value="1"/>
</dbReference>
<keyword evidence="9" id="KW-1185">Reference proteome</keyword>
<keyword evidence="2" id="KW-0229">DNA integration</keyword>
<evidence type="ECO:0000256" key="2">
    <source>
        <dbReference type="ARBA" id="ARBA00022908"/>
    </source>
</evidence>
<evidence type="ECO:0000259" key="6">
    <source>
        <dbReference type="PROSITE" id="PS51898"/>
    </source>
</evidence>
<evidence type="ECO:0000256" key="3">
    <source>
        <dbReference type="ARBA" id="ARBA00023125"/>
    </source>
</evidence>
<protein>
    <submittedName>
        <fullName evidence="8">Tyrosine-type recombinase/integrase</fullName>
    </submittedName>
</protein>
<dbReference type="InterPro" id="IPR013762">
    <property type="entry name" value="Integrase-like_cat_sf"/>
</dbReference>
<dbReference type="OrthoDB" id="9798171at2"/>
<sequence length="177" mass="20786">MNLQEQEQFNRLYEKHLKTLKLQGKAQKTIEAYARAVRRVSSHFNCCPDNLRPENLQDYFADLVETHSWSTIKIDRNGLQHFWKFVLKKEWEWVEIVKPPKVNTLPDILTPDEIQRIISATQTDRYRVFLLTTYSMGLRLGETLALEVGDIDAKRQKVHIRQGKGNKDRLVPLPDLT</sequence>
<evidence type="ECO:0000256" key="5">
    <source>
        <dbReference type="PROSITE-ProRule" id="PRU01248"/>
    </source>
</evidence>
<evidence type="ECO:0000313" key="8">
    <source>
        <dbReference type="EMBL" id="TYT73782.1"/>
    </source>
</evidence>
<feature type="non-terminal residue" evidence="8">
    <location>
        <position position="177"/>
    </location>
</feature>
<dbReference type="EMBL" id="VDMB01000020">
    <property type="protein sequence ID" value="TYT73782.1"/>
    <property type="molecule type" value="Genomic_DNA"/>
</dbReference>
<dbReference type="PANTHER" id="PTHR30349">
    <property type="entry name" value="PHAGE INTEGRASE-RELATED"/>
    <property type="match status" value="1"/>
</dbReference>
<comment type="similarity">
    <text evidence="1">Belongs to the 'phage' integrase family.</text>
</comment>
<evidence type="ECO:0000313" key="9">
    <source>
        <dbReference type="Proteomes" id="UP000321899"/>
    </source>
</evidence>
<evidence type="ECO:0000256" key="4">
    <source>
        <dbReference type="ARBA" id="ARBA00023172"/>
    </source>
</evidence>
<dbReference type="Gene3D" id="1.10.443.10">
    <property type="entry name" value="Intergrase catalytic core"/>
    <property type="match status" value="1"/>
</dbReference>
<dbReference type="RefSeq" id="WP_139450110.1">
    <property type="nucleotide sequence ID" value="NZ_VDMB01000020.1"/>
</dbReference>
<dbReference type="InterPro" id="IPR002104">
    <property type="entry name" value="Integrase_catalytic"/>
</dbReference>
<dbReference type="AlphaFoldDB" id="A0A5S5MDJ4"/>
<keyword evidence="4" id="KW-0233">DNA recombination</keyword>
<dbReference type="InterPro" id="IPR010998">
    <property type="entry name" value="Integrase_recombinase_N"/>
</dbReference>
<dbReference type="PANTHER" id="PTHR30349:SF64">
    <property type="entry name" value="PROPHAGE INTEGRASE INTD-RELATED"/>
    <property type="match status" value="1"/>
</dbReference>
<evidence type="ECO:0000259" key="7">
    <source>
        <dbReference type="PROSITE" id="PS51900"/>
    </source>
</evidence>
<evidence type="ECO:0000256" key="1">
    <source>
        <dbReference type="ARBA" id="ARBA00008857"/>
    </source>
</evidence>
<feature type="domain" description="Core-binding (CB)" evidence="7">
    <location>
        <begin position="7"/>
        <end position="87"/>
    </location>
</feature>
<dbReference type="PROSITE" id="PS51898">
    <property type="entry name" value="TYR_RECOMBINASE"/>
    <property type="match status" value="1"/>
</dbReference>
<keyword evidence="3 5" id="KW-0238">DNA-binding</keyword>
<name>A0A5S5MDJ4_9BACT</name>
<dbReference type="InterPro" id="IPR050090">
    <property type="entry name" value="Tyrosine_recombinase_XerCD"/>
</dbReference>
<dbReference type="Gene3D" id="1.10.150.130">
    <property type="match status" value="1"/>
</dbReference>
<dbReference type="InterPro" id="IPR044068">
    <property type="entry name" value="CB"/>
</dbReference>
<gene>
    <name evidence="8" type="ORF">FIM25_13120</name>
</gene>
<organism evidence="8 9">
    <name type="scientific">Desulfobotulus mexicanus</name>
    <dbReference type="NCBI Taxonomy" id="2586642"/>
    <lineage>
        <taxon>Bacteria</taxon>
        <taxon>Pseudomonadati</taxon>
        <taxon>Thermodesulfobacteriota</taxon>
        <taxon>Desulfobacteria</taxon>
        <taxon>Desulfobacterales</taxon>
        <taxon>Desulfobacteraceae</taxon>
        <taxon>Desulfobotulus</taxon>
    </lineage>
</organism>
<dbReference type="GO" id="GO:0006310">
    <property type="term" value="P:DNA recombination"/>
    <property type="evidence" value="ECO:0007669"/>
    <property type="project" value="UniProtKB-KW"/>
</dbReference>
<dbReference type="GO" id="GO:0003677">
    <property type="term" value="F:DNA binding"/>
    <property type="evidence" value="ECO:0007669"/>
    <property type="project" value="UniProtKB-UniRule"/>
</dbReference>
<dbReference type="Pfam" id="PF00589">
    <property type="entry name" value="Phage_integrase"/>
    <property type="match status" value="1"/>
</dbReference>
<feature type="domain" description="Tyr recombinase" evidence="6">
    <location>
        <begin position="104"/>
        <end position="177"/>
    </location>
</feature>
<dbReference type="GO" id="GO:0015074">
    <property type="term" value="P:DNA integration"/>
    <property type="evidence" value="ECO:0007669"/>
    <property type="project" value="UniProtKB-KW"/>
</dbReference>
<reference evidence="8 9" key="1">
    <citation type="submission" date="2019-06" db="EMBL/GenBank/DDBJ databases">
        <title>Desulfobotulus mexicanus sp. nov., a novel sulfate-reducing bacterium isolated from the sediment of an alkaline crater lake in Mexico.</title>
        <authorList>
            <person name="Hirschler-Rea A."/>
        </authorList>
    </citation>
    <scope>NUCLEOTIDE SEQUENCE [LARGE SCALE GENOMIC DNA]</scope>
    <source>
        <strain evidence="8 9">PAR22N</strain>
    </source>
</reference>
<dbReference type="Proteomes" id="UP000321899">
    <property type="component" value="Unassembled WGS sequence"/>
</dbReference>
<dbReference type="SUPFAM" id="SSF56349">
    <property type="entry name" value="DNA breaking-rejoining enzymes"/>
    <property type="match status" value="1"/>
</dbReference>
<proteinExistence type="inferred from homology"/>